<dbReference type="AlphaFoldDB" id="A0A1A0CG30"/>
<name>A0A1A0CG30_ACEPA</name>
<evidence type="ECO:0000313" key="1">
    <source>
        <dbReference type="EMBL" id="OAZ61312.1"/>
    </source>
</evidence>
<dbReference type="OrthoDB" id="7303458at2"/>
<dbReference type="eggNOG" id="ENOG5032YAV">
    <property type="taxonomic scope" value="Bacteria"/>
</dbReference>
<dbReference type="PATRIC" id="fig|438.15.peg.3108"/>
<sequence>MARARMAEVIREQINLATRNVLASQSLHDLVAQECRDLRDAQISAGAASSVFSTFVDGRMNDVEEHVRLDNGIVSYVFSYLAQGVAFALGECQKRSPARTGAFRKAWAVRVNGRWWTRDTVAIPKGSIVEIVNTMPYARKIDTGGQQTSVPPGIVEAVRQATQRQFPTLILGRKFINLTDGRDARGGRLPYVLRAQGIESGLTWSKADGFERLRKPRRSNRKDRAAGQVMTYPALVLTESENG</sequence>
<reference evidence="1 2" key="1">
    <citation type="submission" date="2016-05" db="EMBL/GenBank/DDBJ databases">
        <title>Genome sequencing of Acetobacter pasteurianus strain SRCM100623.</title>
        <authorList>
            <person name="Song Y.R."/>
        </authorList>
    </citation>
    <scope>NUCLEOTIDE SEQUENCE [LARGE SCALE GENOMIC DNA]</scope>
    <source>
        <strain evidence="1 2">SRCM100623</strain>
    </source>
</reference>
<dbReference type="RefSeq" id="WP_064776483.1">
    <property type="nucleotide sequence ID" value="NZ_LYUD01000156.1"/>
</dbReference>
<dbReference type="Proteomes" id="UP000093796">
    <property type="component" value="Unassembled WGS sequence"/>
</dbReference>
<gene>
    <name evidence="1" type="ORF">SRCM100623_02815</name>
</gene>
<organism evidence="1 2">
    <name type="scientific">Acetobacter pasteurianus</name>
    <name type="common">Acetobacter turbidans</name>
    <dbReference type="NCBI Taxonomy" id="438"/>
    <lineage>
        <taxon>Bacteria</taxon>
        <taxon>Pseudomonadati</taxon>
        <taxon>Pseudomonadota</taxon>
        <taxon>Alphaproteobacteria</taxon>
        <taxon>Acetobacterales</taxon>
        <taxon>Acetobacteraceae</taxon>
        <taxon>Acetobacter</taxon>
    </lineage>
</organism>
<dbReference type="EMBL" id="LYUD01000156">
    <property type="protein sequence ID" value="OAZ61312.1"/>
    <property type="molecule type" value="Genomic_DNA"/>
</dbReference>
<comment type="caution">
    <text evidence="1">The sequence shown here is derived from an EMBL/GenBank/DDBJ whole genome shotgun (WGS) entry which is preliminary data.</text>
</comment>
<protein>
    <submittedName>
        <fullName evidence="1">Uncharacterized protein</fullName>
    </submittedName>
</protein>
<evidence type="ECO:0000313" key="2">
    <source>
        <dbReference type="Proteomes" id="UP000093796"/>
    </source>
</evidence>
<proteinExistence type="predicted"/>
<accession>A0A1A0CG30</accession>